<dbReference type="EMBL" id="JAUSWN010000017">
    <property type="protein sequence ID" value="MDQ0480310.1"/>
    <property type="molecule type" value="Genomic_DNA"/>
</dbReference>
<dbReference type="Proteomes" id="UP001224418">
    <property type="component" value="Unassembled WGS sequence"/>
</dbReference>
<dbReference type="PANTHER" id="PTHR47893">
    <property type="entry name" value="REGULATORY PROTEIN PCHR"/>
    <property type="match status" value="1"/>
</dbReference>
<dbReference type="Pfam" id="PF12833">
    <property type="entry name" value="HTH_18"/>
    <property type="match status" value="1"/>
</dbReference>
<evidence type="ECO:0000259" key="3">
    <source>
        <dbReference type="PROSITE" id="PS01124"/>
    </source>
</evidence>
<keyword evidence="5" id="KW-1185">Reference proteome</keyword>
<protein>
    <submittedName>
        <fullName evidence="4">YesN/AraC family two-component response regulator</fullName>
    </submittedName>
</protein>
<evidence type="ECO:0000256" key="2">
    <source>
        <dbReference type="ARBA" id="ARBA00023163"/>
    </source>
</evidence>
<dbReference type="PROSITE" id="PS01124">
    <property type="entry name" value="HTH_ARAC_FAMILY_2"/>
    <property type="match status" value="1"/>
</dbReference>
<feature type="domain" description="HTH araC/xylS-type" evidence="3">
    <location>
        <begin position="214"/>
        <end position="312"/>
    </location>
</feature>
<name>A0ABU0JV65_HATLI</name>
<sequence>MYFEDIIKKYTSLECVNINKFSPAGKTFYDDNEFYNGYCWIYIGKNFIIDIHSFFIKKEYVITNIPNMTEYIFLISNYIISGSGEWLNPYQSIEPTSMLIMETSNLNQRYVLHGNSIYRSVGLKFEESLIEEYVVNRMNIKKDDVLKFFLETQNSATKLIGKLAKEILECKLDGIAAELFFEAKAKEWLGITLDSYEKKIKEKIIPENDTKSMESVAKYISDHYAFDIPQEFLEKICMMSGTKLKQTFKQKYNMTITEFIQRKRINIAENLLLTTNLKIRDVAKAVGYKSPNRFTTLFKRYKGLYPKDVRKYVKDNL</sequence>
<gene>
    <name evidence="4" type="ORF">QOZ93_002058</name>
</gene>
<dbReference type="RefSeq" id="WP_307356215.1">
    <property type="nucleotide sequence ID" value="NZ_BAAACJ010000013.1"/>
</dbReference>
<dbReference type="SUPFAM" id="SSF46689">
    <property type="entry name" value="Homeodomain-like"/>
    <property type="match status" value="1"/>
</dbReference>
<keyword evidence="1" id="KW-0805">Transcription regulation</keyword>
<dbReference type="SMART" id="SM00342">
    <property type="entry name" value="HTH_ARAC"/>
    <property type="match status" value="1"/>
</dbReference>
<dbReference type="InterPro" id="IPR018060">
    <property type="entry name" value="HTH_AraC"/>
</dbReference>
<dbReference type="InterPro" id="IPR009057">
    <property type="entry name" value="Homeodomain-like_sf"/>
</dbReference>
<keyword evidence="2" id="KW-0804">Transcription</keyword>
<accession>A0ABU0JV65</accession>
<evidence type="ECO:0000313" key="5">
    <source>
        <dbReference type="Proteomes" id="UP001224418"/>
    </source>
</evidence>
<comment type="caution">
    <text evidence="4">The sequence shown here is derived from an EMBL/GenBank/DDBJ whole genome shotgun (WGS) entry which is preliminary data.</text>
</comment>
<dbReference type="PANTHER" id="PTHR47893:SF1">
    <property type="entry name" value="REGULATORY PROTEIN PCHR"/>
    <property type="match status" value="1"/>
</dbReference>
<proteinExistence type="predicted"/>
<reference evidence="4 5" key="1">
    <citation type="submission" date="2023-07" db="EMBL/GenBank/DDBJ databases">
        <title>Genomic Encyclopedia of Type Strains, Phase IV (KMG-IV): sequencing the most valuable type-strain genomes for metagenomic binning, comparative biology and taxonomic classification.</title>
        <authorList>
            <person name="Goeker M."/>
        </authorList>
    </citation>
    <scope>NUCLEOTIDE SEQUENCE [LARGE SCALE GENOMIC DNA]</scope>
    <source>
        <strain evidence="4 5">DSM 1400</strain>
    </source>
</reference>
<dbReference type="Gene3D" id="1.10.10.60">
    <property type="entry name" value="Homeodomain-like"/>
    <property type="match status" value="2"/>
</dbReference>
<dbReference type="InterPro" id="IPR053142">
    <property type="entry name" value="PchR_regulatory_protein"/>
</dbReference>
<organism evidence="4 5">
    <name type="scientific">Hathewaya limosa</name>
    <name type="common">Clostridium limosum</name>
    <dbReference type="NCBI Taxonomy" id="1536"/>
    <lineage>
        <taxon>Bacteria</taxon>
        <taxon>Bacillati</taxon>
        <taxon>Bacillota</taxon>
        <taxon>Clostridia</taxon>
        <taxon>Eubacteriales</taxon>
        <taxon>Clostridiaceae</taxon>
        <taxon>Hathewaya</taxon>
    </lineage>
</organism>
<evidence type="ECO:0000256" key="1">
    <source>
        <dbReference type="ARBA" id="ARBA00023015"/>
    </source>
</evidence>
<evidence type="ECO:0000313" key="4">
    <source>
        <dbReference type="EMBL" id="MDQ0480310.1"/>
    </source>
</evidence>